<dbReference type="SUPFAM" id="SSF51735">
    <property type="entry name" value="NAD(P)-binding Rossmann-fold domains"/>
    <property type="match status" value="1"/>
</dbReference>
<dbReference type="Proteomes" id="UP000015464">
    <property type="component" value="Unassembled WGS sequence"/>
</dbReference>
<evidence type="ECO:0000313" key="5">
    <source>
        <dbReference type="Proteomes" id="UP000015464"/>
    </source>
</evidence>
<proteinExistence type="inferred from homology"/>
<sequence length="343" mass="38585">MSIQQLVLVTGVTGFVGAHVAVSLLKKGYRVRGTVRSMEKANELVRLNPDLKDKIEFVIVKDIVEPDAFKDAVKNCDYICHVASPFFFDKVDNNKTQLLDPAVKGTLSALEAAMNEPRIKRVVITSSFVAMADFSIDPYTGYNYTEKDWNPVSYEEAVSTKDGFVAYAASKKFSEKAAREFVKEKQTHFDICTVNPIFVFGPPIHPMNSMESLNTSNLIIWNLINGSKVQPDFQQFQVDVRDLANAHILAMTKPQLSNGRLLLSQGSFTTDGICKILREKFPDRKDVISEPTDVPFNEKHYVLDNSYSKSLGLQYYSEEQTYVDTALMLWARAKQLAKAKQLA</sequence>
<comment type="similarity">
    <text evidence="2">Belongs to the NAD(P)-dependent epimerase/dehydratase family. Dihydroflavonol-4-reductase subfamily.</text>
</comment>
<dbReference type="InterPro" id="IPR036291">
    <property type="entry name" value="NAD(P)-bd_dom_sf"/>
</dbReference>
<dbReference type="HOGENOM" id="CLU_007383_9_2_1"/>
<dbReference type="PANTHER" id="PTHR10366">
    <property type="entry name" value="NAD DEPENDENT EPIMERASE/DEHYDRATASE"/>
    <property type="match status" value="1"/>
</dbReference>
<dbReference type="CDD" id="cd05227">
    <property type="entry name" value="AR_SDR_e"/>
    <property type="match status" value="1"/>
</dbReference>
<gene>
    <name evidence="4" type="ORF">SPOG_03901</name>
</gene>
<reference evidence="4 5" key="1">
    <citation type="journal article" date="2011" name="Science">
        <title>Comparative functional genomics of the fission yeasts.</title>
        <authorList>
            <person name="Rhind N."/>
            <person name="Chen Z."/>
            <person name="Yassour M."/>
            <person name="Thompson D.A."/>
            <person name="Haas B.J."/>
            <person name="Habib N."/>
            <person name="Wapinski I."/>
            <person name="Roy S."/>
            <person name="Lin M.F."/>
            <person name="Heiman D.I."/>
            <person name="Young S.K."/>
            <person name="Furuya K."/>
            <person name="Guo Y."/>
            <person name="Pidoux A."/>
            <person name="Chen H.M."/>
            <person name="Robbertse B."/>
            <person name="Goldberg J.M."/>
            <person name="Aoki K."/>
            <person name="Bayne E.H."/>
            <person name="Berlin A.M."/>
            <person name="Desjardins C.A."/>
            <person name="Dobbs E."/>
            <person name="Dukaj L."/>
            <person name="Fan L."/>
            <person name="FitzGerald M.G."/>
            <person name="French C."/>
            <person name="Gujja S."/>
            <person name="Hansen K."/>
            <person name="Keifenheim D."/>
            <person name="Levin J.Z."/>
            <person name="Mosher R.A."/>
            <person name="Mueller C.A."/>
            <person name="Pfiffner J."/>
            <person name="Priest M."/>
            <person name="Russ C."/>
            <person name="Smialowska A."/>
            <person name="Swoboda P."/>
            <person name="Sykes S.M."/>
            <person name="Vaughn M."/>
            <person name="Vengrova S."/>
            <person name="Yoder R."/>
            <person name="Zeng Q."/>
            <person name="Allshire R."/>
            <person name="Baulcombe D."/>
            <person name="Birren B.W."/>
            <person name="Brown W."/>
            <person name="Ekwall K."/>
            <person name="Kellis M."/>
            <person name="Leatherwood J."/>
            <person name="Levin H."/>
            <person name="Margalit H."/>
            <person name="Martienssen R."/>
            <person name="Nieduszynski C.A."/>
            <person name="Spatafora J.W."/>
            <person name="Friedman N."/>
            <person name="Dalgaard J.Z."/>
            <person name="Baumann P."/>
            <person name="Niki H."/>
            <person name="Regev A."/>
            <person name="Nusbaum C."/>
        </authorList>
    </citation>
    <scope>NUCLEOTIDE SEQUENCE [LARGE SCALE GENOMIC DNA]</scope>
    <source>
        <strain evidence="5">OY26 / ATCC MYA-4695 / CBS 11777 / NBRC 106824 / NRRL Y48691</strain>
    </source>
</reference>
<keyword evidence="5" id="KW-1185">Reference proteome</keyword>
<dbReference type="STRING" id="653667.S9W4E2"/>
<dbReference type="InterPro" id="IPR050425">
    <property type="entry name" value="NAD(P)_dehydrat-like"/>
</dbReference>
<accession>S9W4E2</accession>
<evidence type="ECO:0000259" key="3">
    <source>
        <dbReference type="Pfam" id="PF01370"/>
    </source>
</evidence>
<dbReference type="AlphaFoldDB" id="S9W4E2"/>
<organism evidence="4 5">
    <name type="scientific">Schizosaccharomyces cryophilus (strain OY26 / ATCC MYA-4695 / CBS 11777 / NBRC 106824 / NRRL Y48691)</name>
    <name type="common">Fission yeast</name>
    <dbReference type="NCBI Taxonomy" id="653667"/>
    <lineage>
        <taxon>Eukaryota</taxon>
        <taxon>Fungi</taxon>
        <taxon>Dikarya</taxon>
        <taxon>Ascomycota</taxon>
        <taxon>Taphrinomycotina</taxon>
        <taxon>Schizosaccharomycetes</taxon>
        <taxon>Schizosaccharomycetales</taxon>
        <taxon>Schizosaccharomycetaceae</taxon>
        <taxon>Schizosaccharomyces</taxon>
    </lineage>
</organism>
<dbReference type="GeneID" id="25038218"/>
<protein>
    <submittedName>
        <fullName evidence="4">Flavonol reductase/cinnamoyl-CoA reductase family</fullName>
    </submittedName>
</protein>
<dbReference type="GO" id="GO:0016616">
    <property type="term" value="F:oxidoreductase activity, acting on the CH-OH group of donors, NAD or NADP as acceptor"/>
    <property type="evidence" value="ECO:0007669"/>
    <property type="project" value="TreeGrafter"/>
</dbReference>
<evidence type="ECO:0000256" key="1">
    <source>
        <dbReference type="ARBA" id="ARBA00023002"/>
    </source>
</evidence>
<dbReference type="eggNOG" id="KOG1502">
    <property type="taxonomic scope" value="Eukaryota"/>
</dbReference>
<evidence type="ECO:0000313" key="4">
    <source>
        <dbReference type="EMBL" id="EPY53374.1"/>
    </source>
</evidence>
<dbReference type="Gene3D" id="3.40.50.720">
    <property type="entry name" value="NAD(P)-binding Rossmann-like Domain"/>
    <property type="match status" value="1"/>
</dbReference>
<dbReference type="Pfam" id="PF01370">
    <property type="entry name" value="Epimerase"/>
    <property type="match status" value="1"/>
</dbReference>
<dbReference type="PANTHER" id="PTHR10366:SF564">
    <property type="entry name" value="STEROL-4-ALPHA-CARBOXYLATE 3-DEHYDROGENASE, DECARBOXYLATING"/>
    <property type="match status" value="1"/>
</dbReference>
<name>S9W4E2_SCHCR</name>
<feature type="domain" description="NAD-dependent epimerase/dehydratase" evidence="3">
    <location>
        <begin position="7"/>
        <end position="255"/>
    </location>
</feature>
<dbReference type="OrthoDB" id="2735536at2759"/>
<dbReference type="EMBL" id="KE546988">
    <property type="protein sequence ID" value="EPY53374.1"/>
    <property type="molecule type" value="Genomic_DNA"/>
</dbReference>
<keyword evidence="1" id="KW-0560">Oxidoreductase</keyword>
<dbReference type="RefSeq" id="XP_013021619.1">
    <property type="nucleotide sequence ID" value="XM_013166165.1"/>
</dbReference>
<dbReference type="OMA" id="FFLWIDV"/>
<dbReference type="InterPro" id="IPR001509">
    <property type="entry name" value="Epimerase_deHydtase"/>
</dbReference>
<evidence type="ECO:0000256" key="2">
    <source>
        <dbReference type="ARBA" id="ARBA00023445"/>
    </source>
</evidence>